<dbReference type="EMBL" id="MU854534">
    <property type="protein sequence ID" value="KAK4033373.1"/>
    <property type="molecule type" value="Genomic_DNA"/>
</dbReference>
<reference evidence="3" key="1">
    <citation type="journal article" date="2023" name="Mol. Phylogenet. Evol.">
        <title>Genome-scale phylogeny and comparative genomics of the fungal order Sordariales.</title>
        <authorList>
            <person name="Hensen N."/>
            <person name="Bonometti L."/>
            <person name="Westerberg I."/>
            <person name="Brannstrom I.O."/>
            <person name="Guillou S."/>
            <person name="Cros-Aarteil S."/>
            <person name="Calhoun S."/>
            <person name="Haridas S."/>
            <person name="Kuo A."/>
            <person name="Mondo S."/>
            <person name="Pangilinan J."/>
            <person name="Riley R."/>
            <person name="LaButti K."/>
            <person name="Andreopoulos B."/>
            <person name="Lipzen A."/>
            <person name="Chen C."/>
            <person name="Yan M."/>
            <person name="Daum C."/>
            <person name="Ng V."/>
            <person name="Clum A."/>
            <person name="Steindorff A."/>
            <person name="Ohm R.A."/>
            <person name="Martin F."/>
            <person name="Silar P."/>
            <person name="Natvig D.O."/>
            <person name="Lalanne C."/>
            <person name="Gautier V."/>
            <person name="Ament-Velasquez S.L."/>
            <person name="Kruys A."/>
            <person name="Hutchinson M.I."/>
            <person name="Powell A.J."/>
            <person name="Barry K."/>
            <person name="Miller A.N."/>
            <person name="Grigoriev I.V."/>
            <person name="Debuchy R."/>
            <person name="Gladieux P."/>
            <person name="Hiltunen Thoren M."/>
            <person name="Johannesson H."/>
        </authorList>
    </citation>
    <scope>NUCLEOTIDE SEQUENCE [LARGE SCALE GENOMIC DNA]</scope>
    <source>
        <strain evidence="3">CBS 284.82</strain>
    </source>
</reference>
<feature type="region of interest" description="Disordered" evidence="1">
    <location>
        <begin position="382"/>
        <end position="409"/>
    </location>
</feature>
<evidence type="ECO:0000256" key="1">
    <source>
        <dbReference type="SAM" id="MobiDB-lite"/>
    </source>
</evidence>
<protein>
    <recommendedName>
        <fullName evidence="4">Geranylgeranyl pyrophosphate synthetase</fullName>
    </recommendedName>
</protein>
<comment type="caution">
    <text evidence="2">The sequence shown here is derived from an EMBL/GenBank/DDBJ whole genome shotgun (WGS) entry which is preliminary data.</text>
</comment>
<dbReference type="PANTHER" id="PTHR35179">
    <property type="entry name" value="PROTEIN CBG02620"/>
    <property type="match status" value="1"/>
</dbReference>
<dbReference type="AlphaFoldDB" id="A0AAN6SN45"/>
<sequence>KMASHILAEISRSELAGLSAPDGRISGLEHLASYNWLNKPAPTISVPVVTGSPPLWSPPSGPVKLTPDSGLVYIDQNAARNPRFPLEPLFRALFTEHPDFNIGDIDLVTDRNNIRKLLRFAQGSSGQRFQIQVEIAGDTTALFTRVEKNTKTFIRHGDFQGYGHNFENAYTKKQSGSTGHHRMVGYDFGGLKCIVRHETDGYVGDKTPNTREEPTDNLSNALRGLSLSNSKAKSDSTTKHPAPPAGAVAVKTGGTTVDVSSTLEIKTRPATRKLKMCEVYPQLWISQTPNLVVGYHQESLFDNVQLRDTAEDLRRWETAKQETLRRLAGLLAKIIAVVKQSSDRTALVEYNGSSSLRILGGKGKRALPDDLYARWEGKGEVDVEQSASADEGDDARLKMKDEEGEVVSG</sequence>
<feature type="non-terminal residue" evidence="2">
    <location>
        <position position="1"/>
    </location>
</feature>
<accession>A0AAN6SN45</accession>
<keyword evidence="3" id="KW-1185">Reference proteome</keyword>
<gene>
    <name evidence="2" type="ORF">C8A01DRAFT_19667</name>
</gene>
<proteinExistence type="predicted"/>
<name>A0AAN6SN45_9PEZI</name>
<evidence type="ECO:0000313" key="3">
    <source>
        <dbReference type="Proteomes" id="UP001303115"/>
    </source>
</evidence>
<evidence type="ECO:0000313" key="2">
    <source>
        <dbReference type="EMBL" id="KAK4033373.1"/>
    </source>
</evidence>
<organism evidence="2 3">
    <name type="scientific">Parachaetomium inaequale</name>
    <dbReference type="NCBI Taxonomy" id="2588326"/>
    <lineage>
        <taxon>Eukaryota</taxon>
        <taxon>Fungi</taxon>
        <taxon>Dikarya</taxon>
        <taxon>Ascomycota</taxon>
        <taxon>Pezizomycotina</taxon>
        <taxon>Sordariomycetes</taxon>
        <taxon>Sordariomycetidae</taxon>
        <taxon>Sordariales</taxon>
        <taxon>Chaetomiaceae</taxon>
        <taxon>Parachaetomium</taxon>
    </lineage>
</organism>
<evidence type="ECO:0008006" key="4">
    <source>
        <dbReference type="Google" id="ProtNLM"/>
    </source>
</evidence>
<dbReference type="Proteomes" id="UP001303115">
    <property type="component" value="Unassembled WGS sequence"/>
</dbReference>
<dbReference type="PANTHER" id="PTHR35179:SF2">
    <property type="entry name" value="START DOMAIN-CONTAINING PROTEIN"/>
    <property type="match status" value="1"/>
</dbReference>
<feature type="region of interest" description="Disordered" evidence="1">
    <location>
        <begin position="229"/>
        <end position="250"/>
    </location>
</feature>